<sequence>MNAGLHELPLVFFTVLAQSAVGATMMTAVYLLCGKSPSPQRYRVVRLFFIPLLLLGLGFAASVLHLGSPWRAFNALNRIGSSALSNEIAAGAVFFLLTGIYWLLHMLKKMPVVLDKIWLLLLMSSGIVFIYTMSSVYLISTVPTWNNGYTAAAFMLTAVIAGFTLAYALLRFGGVEPASLRPVLWLLLLALLLSVLLAISQAFSLADIQTSVQKATALIPHYSQMVMLKIMLLFAGLGLLYYSVRNPRLAALLLCSSVALMLAAELLGRILFYGLHMTSGTAIAG</sequence>
<feature type="transmembrane region" description="Helical" evidence="1">
    <location>
        <begin position="117"/>
        <end position="139"/>
    </location>
</feature>
<evidence type="ECO:0000313" key="3">
    <source>
        <dbReference type="Proteomes" id="UP000030380"/>
    </source>
</evidence>
<feature type="transmembrane region" description="Helical" evidence="1">
    <location>
        <begin position="88"/>
        <end position="105"/>
    </location>
</feature>
<dbReference type="GO" id="GO:0005886">
    <property type="term" value="C:plasma membrane"/>
    <property type="evidence" value="ECO:0007669"/>
    <property type="project" value="TreeGrafter"/>
</dbReference>
<dbReference type="InterPro" id="IPR007059">
    <property type="entry name" value="DmsC"/>
</dbReference>
<dbReference type="GO" id="GO:0009390">
    <property type="term" value="C:dimethyl sulfoxide reductase complex"/>
    <property type="evidence" value="ECO:0007669"/>
    <property type="project" value="TreeGrafter"/>
</dbReference>
<feature type="transmembrane region" description="Helical" evidence="1">
    <location>
        <begin position="44"/>
        <end position="68"/>
    </location>
</feature>
<dbReference type="OrthoDB" id="4394845at2"/>
<dbReference type="Pfam" id="PF04976">
    <property type="entry name" value="DmsC"/>
    <property type="match status" value="1"/>
</dbReference>
<organism evidence="2 3">
    <name type="scientific">Chelonobacter oris</name>
    <dbReference type="NCBI Taxonomy" id="505317"/>
    <lineage>
        <taxon>Bacteria</taxon>
        <taxon>Pseudomonadati</taxon>
        <taxon>Pseudomonadota</taxon>
        <taxon>Gammaproteobacteria</taxon>
        <taxon>Pasteurellales</taxon>
        <taxon>Pasteurellaceae</taxon>
        <taxon>Chelonobacter</taxon>
    </lineage>
</organism>
<feature type="transmembrane region" description="Helical" evidence="1">
    <location>
        <begin position="182"/>
        <end position="202"/>
    </location>
</feature>
<evidence type="ECO:0000313" key="2">
    <source>
        <dbReference type="EMBL" id="KGQ71554.1"/>
    </source>
</evidence>
<keyword evidence="3" id="KW-1185">Reference proteome</keyword>
<gene>
    <name evidence="2" type="ORF">OA57_00335</name>
</gene>
<evidence type="ECO:0000256" key="1">
    <source>
        <dbReference type="SAM" id="Phobius"/>
    </source>
</evidence>
<feature type="transmembrane region" description="Helical" evidence="1">
    <location>
        <begin position="151"/>
        <end position="170"/>
    </location>
</feature>
<keyword evidence="1" id="KW-0812">Transmembrane</keyword>
<dbReference type="GO" id="GO:0019645">
    <property type="term" value="P:anaerobic electron transport chain"/>
    <property type="evidence" value="ECO:0007669"/>
    <property type="project" value="InterPro"/>
</dbReference>
<keyword evidence="1" id="KW-0472">Membrane</keyword>
<keyword evidence="1" id="KW-1133">Transmembrane helix</keyword>
<dbReference type="Proteomes" id="UP000030380">
    <property type="component" value="Unassembled WGS sequence"/>
</dbReference>
<accession>A0A0A3BDC9</accession>
<dbReference type="PANTHER" id="PTHR38095">
    <property type="entry name" value="ANAEROBIC DIMETHYL SULFOXIDE REDUCTASE CHAIN YNFH"/>
    <property type="match status" value="1"/>
</dbReference>
<proteinExistence type="predicted"/>
<name>A0A0A3BDC9_9PAST</name>
<reference evidence="2 3" key="1">
    <citation type="submission" date="2014-11" db="EMBL/GenBank/DDBJ databases">
        <title>Draft genome sequence of Chelonobacter oris 1662T, associated with respiratory disease in Hermann's Tortoises.</title>
        <authorList>
            <person name="Kudirkiene E."/>
            <person name="Hansen M.J."/>
            <person name="Bojesen A.M."/>
        </authorList>
    </citation>
    <scope>NUCLEOTIDE SEQUENCE [LARGE SCALE GENOMIC DNA]</scope>
    <source>
        <strain evidence="2 3">1662</strain>
    </source>
</reference>
<dbReference type="RefSeq" id="WP_034611937.1">
    <property type="nucleotide sequence ID" value="NZ_JSUM01000001.1"/>
</dbReference>
<dbReference type="GO" id="GO:0009389">
    <property type="term" value="F:dimethyl sulfoxide reductase activity"/>
    <property type="evidence" value="ECO:0007669"/>
    <property type="project" value="TreeGrafter"/>
</dbReference>
<protein>
    <recommendedName>
        <fullName evidence="4">Dimethyl sulfoxide reductase</fullName>
    </recommendedName>
</protein>
<evidence type="ECO:0008006" key="4">
    <source>
        <dbReference type="Google" id="ProtNLM"/>
    </source>
</evidence>
<feature type="transmembrane region" description="Helical" evidence="1">
    <location>
        <begin position="249"/>
        <end position="272"/>
    </location>
</feature>
<feature type="transmembrane region" description="Helical" evidence="1">
    <location>
        <begin position="222"/>
        <end position="242"/>
    </location>
</feature>
<dbReference type="AlphaFoldDB" id="A0A0A3BDC9"/>
<feature type="transmembrane region" description="Helical" evidence="1">
    <location>
        <begin position="12"/>
        <end position="32"/>
    </location>
</feature>
<dbReference type="STRING" id="505317.OA57_00335"/>
<dbReference type="PANTHER" id="PTHR38095:SF1">
    <property type="entry name" value="ANAEROBIC DIMETHYL SULFOXIDE REDUCTASE CHAIN YNFH"/>
    <property type="match status" value="1"/>
</dbReference>
<comment type="caution">
    <text evidence="2">The sequence shown here is derived from an EMBL/GenBank/DDBJ whole genome shotgun (WGS) entry which is preliminary data.</text>
</comment>
<dbReference type="EMBL" id="JSUM01000001">
    <property type="protein sequence ID" value="KGQ71554.1"/>
    <property type="molecule type" value="Genomic_DNA"/>
</dbReference>